<name>A0AA87QFD9_RHIRH</name>
<dbReference type="AlphaFoldDB" id="A0AA87QFD9"/>
<dbReference type="InterPro" id="IPR020904">
    <property type="entry name" value="Sc_DH/Rdtase_CS"/>
</dbReference>
<dbReference type="FunFam" id="3.40.50.720:FF:000084">
    <property type="entry name" value="Short-chain dehydrogenase reductase"/>
    <property type="match status" value="1"/>
</dbReference>
<dbReference type="Gene3D" id="3.40.50.720">
    <property type="entry name" value="NAD(P)-binding Rossmann-like Domain"/>
    <property type="match status" value="1"/>
</dbReference>
<dbReference type="PROSITE" id="PS00061">
    <property type="entry name" value="ADH_SHORT"/>
    <property type="match status" value="1"/>
</dbReference>
<dbReference type="InterPro" id="IPR051122">
    <property type="entry name" value="SDR_DHRS6-like"/>
</dbReference>
<evidence type="ECO:0000256" key="2">
    <source>
        <dbReference type="ARBA" id="ARBA00023002"/>
    </source>
</evidence>
<reference evidence="3 4" key="1">
    <citation type="submission" date="2014-05" db="EMBL/GenBank/DDBJ databases">
        <title>Whole genome shotgun sequence of Rhizobium rhizogenes NBRC 13257.</title>
        <authorList>
            <person name="Katano-Makiyama Y."/>
            <person name="Hosoyama A."/>
            <person name="Hashimoto M."/>
            <person name="Hosoyama Y."/>
            <person name="Noguchi M."/>
            <person name="Tsuchikane K."/>
            <person name="Kimura A."/>
            <person name="Ohji S."/>
            <person name="Ichikawa N."/>
            <person name="Yamazoe A."/>
            <person name="Fujita N."/>
        </authorList>
    </citation>
    <scope>NUCLEOTIDE SEQUENCE [LARGE SCALE GENOMIC DNA]</scope>
    <source>
        <strain evidence="3 4">NBRC 13257</strain>
    </source>
</reference>
<gene>
    <name evidence="3" type="ORF">RRH01S_32_00140</name>
</gene>
<dbReference type="InterPro" id="IPR036291">
    <property type="entry name" value="NAD(P)-bd_dom_sf"/>
</dbReference>
<dbReference type="CDD" id="cd05233">
    <property type="entry name" value="SDR_c"/>
    <property type="match status" value="1"/>
</dbReference>
<dbReference type="Pfam" id="PF13561">
    <property type="entry name" value="adh_short_C2"/>
    <property type="match status" value="1"/>
</dbReference>
<keyword evidence="2" id="KW-0560">Oxidoreductase</keyword>
<organism evidence="3 4">
    <name type="scientific">Rhizobium rhizogenes NBRC 13257</name>
    <dbReference type="NCBI Taxonomy" id="1220581"/>
    <lineage>
        <taxon>Bacteria</taxon>
        <taxon>Pseudomonadati</taxon>
        <taxon>Pseudomonadota</taxon>
        <taxon>Alphaproteobacteria</taxon>
        <taxon>Hyphomicrobiales</taxon>
        <taxon>Rhizobiaceae</taxon>
        <taxon>Rhizobium/Agrobacterium group</taxon>
        <taxon>Rhizobium</taxon>
    </lineage>
</organism>
<dbReference type="SUPFAM" id="SSF51735">
    <property type="entry name" value="NAD(P)-binding Rossmann-fold domains"/>
    <property type="match status" value="1"/>
</dbReference>
<dbReference type="GO" id="GO:0016491">
    <property type="term" value="F:oxidoreductase activity"/>
    <property type="evidence" value="ECO:0007669"/>
    <property type="project" value="UniProtKB-KW"/>
</dbReference>
<comment type="similarity">
    <text evidence="1">Belongs to the short-chain dehydrogenases/reductases (SDR) family.</text>
</comment>
<dbReference type="PRINTS" id="PR00080">
    <property type="entry name" value="SDRFAMILY"/>
</dbReference>
<evidence type="ECO:0000256" key="1">
    <source>
        <dbReference type="ARBA" id="ARBA00006484"/>
    </source>
</evidence>
<comment type="caution">
    <text evidence="3">The sequence shown here is derived from an EMBL/GenBank/DDBJ whole genome shotgun (WGS) entry which is preliminary data.</text>
</comment>
<dbReference type="PANTHER" id="PTHR43477">
    <property type="entry name" value="DIHYDROANTICAPSIN 7-DEHYDROGENASE"/>
    <property type="match status" value="1"/>
</dbReference>
<dbReference type="RefSeq" id="WP_052365449.1">
    <property type="nucleotide sequence ID" value="NZ_BAYX01000032.1"/>
</dbReference>
<sequence length="277" mass="29260">MRQILHVKPRNTKQGGDETAMGQLDAILTLTGRSALITGGASGMGRAASLLFAAHGAHVIIVDRNGEGADDTVEEIRRMGGSAEAHKVDLVDQNALDGFVDTFVRDHQVLDILFNHAGLPGPPAFQYDAESWYTCMAINVWVPMILTKRLLPQLRRSKSASIICTASIAGLRAVSFLPTYSASKAALIQFVKSAAQMLAAEGIRINAICPGATDTPALRRDLSDGTLNTTIEAIAASVPMKRMGTPQDMAHMALFLASDASSFMTGVAIPVDGGATA</sequence>
<evidence type="ECO:0000313" key="4">
    <source>
        <dbReference type="Proteomes" id="UP000026941"/>
    </source>
</evidence>
<dbReference type="EMBL" id="BAYX01000032">
    <property type="protein sequence ID" value="GAJ97114.1"/>
    <property type="molecule type" value="Genomic_DNA"/>
</dbReference>
<accession>A0AA87QFD9</accession>
<evidence type="ECO:0000313" key="3">
    <source>
        <dbReference type="EMBL" id="GAJ97114.1"/>
    </source>
</evidence>
<dbReference type="Proteomes" id="UP000026941">
    <property type="component" value="Unassembled WGS sequence"/>
</dbReference>
<protein>
    <submittedName>
        <fullName evidence="3">Oxidoreductase</fullName>
    </submittedName>
</protein>
<dbReference type="InterPro" id="IPR002347">
    <property type="entry name" value="SDR_fam"/>
</dbReference>
<dbReference type="PRINTS" id="PR00081">
    <property type="entry name" value="GDHRDH"/>
</dbReference>
<proteinExistence type="inferred from homology"/>
<dbReference type="PANTHER" id="PTHR43477:SF1">
    <property type="entry name" value="DIHYDROANTICAPSIN 7-DEHYDROGENASE"/>
    <property type="match status" value="1"/>
</dbReference>